<proteinExistence type="predicted"/>
<evidence type="ECO:0000313" key="1">
    <source>
        <dbReference type="EMBL" id="TWW81710.1"/>
    </source>
</evidence>
<dbReference type="AlphaFoldDB" id="A0A5C6PTI3"/>
<sequence length="97" mass="11162">MKISTSKSEAMVLNRKKVECLLRVKEEILPQVEEFKYLGVLFTCEGRIEQEIDRRIGVASAVMRTLHRYVVVKRELSQKAKLSIYRSIVVSTLTSFG</sequence>
<organism evidence="1 2">
    <name type="scientific">Takifugu flavidus</name>
    <name type="common">sansaifugu</name>
    <dbReference type="NCBI Taxonomy" id="433684"/>
    <lineage>
        <taxon>Eukaryota</taxon>
        <taxon>Metazoa</taxon>
        <taxon>Chordata</taxon>
        <taxon>Craniata</taxon>
        <taxon>Vertebrata</taxon>
        <taxon>Euteleostomi</taxon>
        <taxon>Actinopterygii</taxon>
        <taxon>Neopterygii</taxon>
        <taxon>Teleostei</taxon>
        <taxon>Neoteleostei</taxon>
        <taxon>Acanthomorphata</taxon>
        <taxon>Eupercaria</taxon>
        <taxon>Tetraodontiformes</taxon>
        <taxon>Tetradontoidea</taxon>
        <taxon>Tetraodontidae</taxon>
        <taxon>Takifugu</taxon>
    </lineage>
</organism>
<protein>
    <submittedName>
        <fullName evidence="1">Uncharacterized protein</fullName>
    </submittedName>
</protein>
<reference evidence="1 2" key="1">
    <citation type="submission" date="2019-04" db="EMBL/GenBank/DDBJ databases">
        <title>Chromosome genome assembly for Takifugu flavidus.</title>
        <authorList>
            <person name="Xiao S."/>
        </authorList>
    </citation>
    <scope>NUCLEOTIDE SEQUENCE [LARGE SCALE GENOMIC DNA]</scope>
    <source>
        <strain evidence="1">HTHZ2018</strain>
        <tissue evidence="1">Muscle</tissue>
    </source>
</reference>
<gene>
    <name evidence="1" type="ORF">D4764_01G0015250</name>
</gene>
<name>A0A5C6PTI3_9TELE</name>
<keyword evidence="2" id="KW-1185">Reference proteome</keyword>
<evidence type="ECO:0000313" key="2">
    <source>
        <dbReference type="Proteomes" id="UP000324091"/>
    </source>
</evidence>
<dbReference type="PANTHER" id="PTHR47027:SF30">
    <property type="entry name" value="THAP-TYPE DOMAIN-CONTAINING PROTEIN"/>
    <property type="match status" value="1"/>
</dbReference>
<accession>A0A5C6PTI3</accession>
<dbReference type="EMBL" id="RHFK02000001">
    <property type="protein sequence ID" value="TWW81710.1"/>
    <property type="molecule type" value="Genomic_DNA"/>
</dbReference>
<comment type="caution">
    <text evidence="1">The sequence shown here is derived from an EMBL/GenBank/DDBJ whole genome shotgun (WGS) entry which is preliminary data.</text>
</comment>
<dbReference type="Proteomes" id="UP000324091">
    <property type="component" value="Chromosome 1"/>
</dbReference>
<dbReference type="PANTHER" id="PTHR47027">
    <property type="entry name" value="REVERSE TRANSCRIPTASE DOMAIN-CONTAINING PROTEIN"/>
    <property type="match status" value="1"/>
</dbReference>